<sequence>MDELFVKRLLYADNHVMLAPSACVLQEIVNKMNDPVKKSGMKVNFGKTKEENKMCEILTSKCKNGSGSILIRNEELELVDTTVFLGLTLDNKLQWVPYRLMSYGILLLDMLRMFTEFSFCKSGPFAQFTGWDLVFLLETDREVYDREVPSNDEGERQRIL</sequence>
<protein>
    <recommendedName>
        <fullName evidence="3">Reverse transcriptase domain-containing protein</fullName>
    </recommendedName>
</protein>
<comment type="caution">
    <text evidence="1">The sequence shown here is derived from an EMBL/GenBank/DDBJ whole genome shotgun (WGS) entry which is preliminary data.</text>
</comment>
<accession>A0A4C1ST51</accession>
<proteinExistence type="predicted"/>
<dbReference type="Proteomes" id="UP000299102">
    <property type="component" value="Unassembled WGS sequence"/>
</dbReference>
<evidence type="ECO:0000313" key="2">
    <source>
        <dbReference type="Proteomes" id="UP000299102"/>
    </source>
</evidence>
<evidence type="ECO:0000313" key="1">
    <source>
        <dbReference type="EMBL" id="GBP05312.1"/>
    </source>
</evidence>
<organism evidence="1 2">
    <name type="scientific">Eumeta variegata</name>
    <name type="common">Bagworm moth</name>
    <name type="synonym">Eumeta japonica</name>
    <dbReference type="NCBI Taxonomy" id="151549"/>
    <lineage>
        <taxon>Eukaryota</taxon>
        <taxon>Metazoa</taxon>
        <taxon>Ecdysozoa</taxon>
        <taxon>Arthropoda</taxon>
        <taxon>Hexapoda</taxon>
        <taxon>Insecta</taxon>
        <taxon>Pterygota</taxon>
        <taxon>Neoptera</taxon>
        <taxon>Endopterygota</taxon>
        <taxon>Lepidoptera</taxon>
        <taxon>Glossata</taxon>
        <taxon>Ditrysia</taxon>
        <taxon>Tineoidea</taxon>
        <taxon>Psychidae</taxon>
        <taxon>Oiketicinae</taxon>
        <taxon>Eumeta</taxon>
    </lineage>
</organism>
<keyword evidence="2" id="KW-1185">Reference proteome</keyword>
<dbReference type="AlphaFoldDB" id="A0A4C1ST51"/>
<evidence type="ECO:0008006" key="3">
    <source>
        <dbReference type="Google" id="ProtNLM"/>
    </source>
</evidence>
<gene>
    <name evidence="1" type="ORF">EVAR_68005_1</name>
</gene>
<dbReference type="OrthoDB" id="425681at2759"/>
<name>A0A4C1ST51_EUMVA</name>
<dbReference type="EMBL" id="BGZK01003886">
    <property type="protein sequence ID" value="GBP05312.1"/>
    <property type="molecule type" value="Genomic_DNA"/>
</dbReference>
<reference evidence="1 2" key="1">
    <citation type="journal article" date="2019" name="Commun. Biol.">
        <title>The bagworm genome reveals a unique fibroin gene that provides high tensile strength.</title>
        <authorList>
            <person name="Kono N."/>
            <person name="Nakamura H."/>
            <person name="Ohtoshi R."/>
            <person name="Tomita M."/>
            <person name="Numata K."/>
            <person name="Arakawa K."/>
        </authorList>
    </citation>
    <scope>NUCLEOTIDE SEQUENCE [LARGE SCALE GENOMIC DNA]</scope>
</reference>